<dbReference type="EMBL" id="JANGAB010000348">
    <property type="protein sequence ID" value="MCQ4950853.1"/>
    <property type="molecule type" value="Genomic_DNA"/>
</dbReference>
<evidence type="ECO:0000256" key="2">
    <source>
        <dbReference type="ARBA" id="ARBA00023274"/>
    </source>
</evidence>
<feature type="non-terminal residue" evidence="3">
    <location>
        <position position="1"/>
    </location>
</feature>
<reference evidence="3" key="1">
    <citation type="submission" date="2022-06" db="EMBL/GenBank/DDBJ databases">
        <title>Isolation of gut microbiota from human fecal samples.</title>
        <authorList>
            <person name="Pamer E.G."/>
            <person name="Barat B."/>
            <person name="Waligurski E."/>
            <person name="Medina S."/>
            <person name="Paddock L."/>
            <person name="Mostad J."/>
        </authorList>
    </citation>
    <scope>NUCLEOTIDE SEQUENCE</scope>
    <source>
        <strain evidence="3">DFI.7.96</strain>
    </source>
</reference>
<dbReference type="GO" id="GO:0003735">
    <property type="term" value="F:structural constituent of ribosome"/>
    <property type="evidence" value="ECO:0007669"/>
    <property type="project" value="InterPro"/>
</dbReference>
<name>A0AAW5KED4_9FIRM</name>
<proteinExistence type="predicted"/>
<comment type="caution">
    <text evidence="3">The sequence shown here is derived from an EMBL/GenBank/DDBJ whole genome shotgun (WGS) entry which is preliminary data.</text>
</comment>
<dbReference type="InterPro" id="IPR034704">
    <property type="entry name" value="Ribosomal_bL28/bL31-like_sf"/>
</dbReference>
<organism evidence="3 4">
    <name type="scientific">Bittarella massiliensis</name>
    <name type="common">ex Durand et al. 2017</name>
    <dbReference type="NCBI Taxonomy" id="1720313"/>
    <lineage>
        <taxon>Bacteria</taxon>
        <taxon>Bacillati</taxon>
        <taxon>Bacillota</taxon>
        <taxon>Clostridia</taxon>
        <taxon>Eubacteriales</taxon>
        <taxon>Oscillospiraceae</taxon>
        <taxon>Bittarella (ex Durand et al. 2017)</taxon>
    </lineage>
</organism>
<gene>
    <name evidence="3" type="ORF">NE646_14590</name>
</gene>
<accession>A0AAW5KED4</accession>
<sequence length="27" mass="2874">KAVVNGTPCRVNACTRCLRSGKVTRAI</sequence>
<dbReference type="Proteomes" id="UP001205063">
    <property type="component" value="Unassembled WGS sequence"/>
</dbReference>
<dbReference type="Gene3D" id="2.30.170.40">
    <property type="entry name" value="Ribosomal protein L28/L24"/>
    <property type="match status" value="1"/>
</dbReference>
<dbReference type="AlphaFoldDB" id="A0AAW5KED4"/>
<dbReference type="InterPro" id="IPR037147">
    <property type="entry name" value="Ribosomal_bL28_sf"/>
</dbReference>
<protein>
    <submittedName>
        <fullName evidence="3">50S ribosomal protein L28</fullName>
    </submittedName>
</protein>
<dbReference type="GO" id="GO:0005840">
    <property type="term" value="C:ribosome"/>
    <property type="evidence" value="ECO:0007669"/>
    <property type="project" value="UniProtKB-KW"/>
</dbReference>
<evidence type="ECO:0000313" key="3">
    <source>
        <dbReference type="EMBL" id="MCQ4950853.1"/>
    </source>
</evidence>
<dbReference type="SUPFAM" id="SSF143800">
    <property type="entry name" value="L28p-like"/>
    <property type="match status" value="1"/>
</dbReference>
<keyword evidence="2" id="KW-0687">Ribonucleoprotein</keyword>
<keyword evidence="1 3" id="KW-0689">Ribosomal protein</keyword>
<evidence type="ECO:0000256" key="1">
    <source>
        <dbReference type="ARBA" id="ARBA00022980"/>
    </source>
</evidence>
<dbReference type="GO" id="GO:1990904">
    <property type="term" value="C:ribonucleoprotein complex"/>
    <property type="evidence" value="ECO:0007669"/>
    <property type="project" value="UniProtKB-KW"/>
</dbReference>
<evidence type="ECO:0000313" key="4">
    <source>
        <dbReference type="Proteomes" id="UP001205063"/>
    </source>
</evidence>